<evidence type="ECO:0000313" key="4">
    <source>
        <dbReference type="EMBL" id="SHF32751.1"/>
    </source>
</evidence>
<dbReference type="InterPro" id="IPR036291">
    <property type="entry name" value="NAD(P)-bd_dom_sf"/>
</dbReference>
<protein>
    <submittedName>
        <fullName evidence="4">Predicted dehydrogenase</fullName>
    </submittedName>
</protein>
<dbReference type="RefSeq" id="WP_072839292.1">
    <property type="nucleotide sequence ID" value="NZ_FQVF01000007.1"/>
</dbReference>
<name>A0A1M5AR69_9GAMM</name>
<evidence type="ECO:0000259" key="3">
    <source>
        <dbReference type="Pfam" id="PF22725"/>
    </source>
</evidence>
<dbReference type="Pfam" id="PF22725">
    <property type="entry name" value="GFO_IDH_MocA_C3"/>
    <property type="match status" value="1"/>
</dbReference>
<dbReference type="Gene3D" id="3.40.50.720">
    <property type="entry name" value="NAD(P)-binding Rossmann-like Domain"/>
    <property type="match status" value="1"/>
</dbReference>
<proteinExistence type="predicted"/>
<dbReference type="EMBL" id="FQVF01000007">
    <property type="protein sequence ID" value="SHF32751.1"/>
    <property type="molecule type" value="Genomic_DNA"/>
</dbReference>
<dbReference type="GO" id="GO:0000166">
    <property type="term" value="F:nucleotide binding"/>
    <property type="evidence" value="ECO:0007669"/>
    <property type="project" value="InterPro"/>
</dbReference>
<accession>A0A1M5AR69</accession>
<gene>
    <name evidence="4" type="ORF">SAMN02745753_01701</name>
</gene>
<keyword evidence="5" id="KW-1185">Reference proteome</keyword>
<evidence type="ECO:0000313" key="5">
    <source>
        <dbReference type="Proteomes" id="UP000184517"/>
    </source>
</evidence>
<dbReference type="SUPFAM" id="SSF55347">
    <property type="entry name" value="Glyceraldehyde-3-phosphate dehydrogenase-like, C-terminal domain"/>
    <property type="match status" value="1"/>
</dbReference>
<dbReference type="InterPro" id="IPR055170">
    <property type="entry name" value="GFO_IDH_MocA-like_dom"/>
</dbReference>
<sequence>MIRIGIIGTGGMARVHAEEFSKIANCEVVAACDLNASRLASFVEAHNIPYAFGSVEALLSSGQVDAVSIVTPDPFHKNLSIQALEAGMHVLCEKPLALNASDAKEMADAAKKAKCINMVNLSYRNAHSLQKARELIAMGRIGNIRHVEASYLQSWLVSPKWGDWKTEDTWLWRLSSAHGSKGVLGDVGVHILDFVRFPVGDFASVNCTLTTFDKAENNQIGEYHLDANDSALITARMQNGSMASIHTSRWATGNLNDLRLVVHGDKGAVKVSLKLGEEWDRLEVCLDEDVIEGIWKEVKCEQTLNIYQRFIQSILSGVQDQPDFDAGLQVQRVLDACEQSDQLGQTVQL</sequence>
<dbReference type="Pfam" id="PF01408">
    <property type="entry name" value="GFO_IDH_MocA"/>
    <property type="match status" value="1"/>
</dbReference>
<organism evidence="4 5">
    <name type="scientific">Marinomonas polaris DSM 16579</name>
    <dbReference type="NCBI Taxonomy" id="1122206"/>
    <lineage>
        <taxon>Bacteria</taxon>
        <taxon>Pseudomonadati</taxon>
        <taxon>Pseudomonadota</taxon>
        <taxon>Gammaproteobacteria</taxon>
        <taxon>Oceanospirillales</taxon>
        <taxon>Oceanospirillaceae</taxon>
        <taxon>Marinomonas</taxon>
    </lineage>
</organism>
<evidence type="ECO:0000256" key="1">
    <source>
        <dbReference type="ARBA" id="ARBA00023002"/>
    </source>
</evidence>
<dbReference type="AlphaFoldDB" id="A0A1M5AR69"/>
<dbReference type="GO" id="GO:0016491">
    <property type="term" value="F:oxidoreductase activity"/>
    <property type="evidence" value="ECO:0007669"/>
    <property type="project" value="UniProtKB-KW"/>
</dbReference>
<dbReference type="Proteomes" id="UP000184517">
    <property type="component" value="Unassembled WGS sequence"/>
</dbReference>
<dbReference type="InterPro" id="IPR050463">
    <property type="entry name" value="Gfo/Idh/MocA_oxidrdct_glycsds"/>
</dbReference>
<dbReference type="SUPFAM" id="SSF51735">
    <property type="entry name" value="NAD(P)-binding Rossmann-fold domains"/>
    <property type="match status" value="1"/>
</dbReference>
<dbReference type="PANTHER" id="PTHR43818">
    <property type="entry name" value="BCDNA.GH03377"/>
    <property type="match status" value="1"/>
</dbReference>
<dbReference type="PANTHER" id="PTHR43818:SF11">
    <property type="entry name" value="BCDNA.GH03377"/>
    <property type="match status" value="1"/>
</dbReference>
<feature type="domain" description="GFO/IDH/MocA-like oxidoreductase" evidence="3">
    <location>
        <begin position="130"/>
        <end position="269"/>
    </location>
</feature>
<dbReference type="OrthoDB" id="9801953at2"/>
<evidence type="ECO:0000259" key="2">
    <source>
        <dbReference type="Pfam" id="PF01408"/>
    </source>
</evidence>
<reference evidence="5" key="1">
    <citation type="submission" date="2016-11" db="EMBL/GenBank/DDBJ databases">
        <authorList>
            <person name="Varghese N."/>
            <person name="Submissions S."/>
        </authorList>
    </citation>
    <scope>NUCLEOTIDE SEQUENCE [LARGE SCALE GENOMIC DNA]</scope>
    <source>
        <strain evidence="5">DSM 16579</strain>
    </source>
</reference>
<feature type="domain" description="Gfo/Idh/MocA-like oxidoreductase N-terminal" evidence="2">
    <location>
        <begin position="2"/>
        <end position="120"/>
    </location>
</feature>
<keyword evidence="1" id="KW-0560">Oxidoreductase</keyword>
<dbReference type="Gene3D" id="3.30.360.10">
    <property type="entry name" value="Dihydrodipicolinate Reductase, domain 2"/>
    <property type="match status" value="1"/>
</dbReference>
<dbReference type="InterPro" id="IPR000683">
    <property type="entry name" value="Gfo/Idh/MocA-like_OxRdtase_N"/>
</dbReference>
<dbReference type="STRING" id="1122206.SAMN02745753_01701"/>